<accession>A0ABI7Y2S0</accession>
<evidence type="ECO:0000313" key="2">
    <source>
        <dbReference type="Proteomes" id="UP000823872"/>
    </source>
</evidence>
<dbReference type="GeneTree" id="ENSGT01150000286916"/>
<name>A0ABI7Y2S0_FELCA</name>
<proteinExistence type="predicted"/>
<protein>
    <submittedName>
        <fullName evidence="1">Uncharacterized protein</fullName>
    </submittedName>
</protein>
<dbReference type="Ensembl" id="ENSFCTT00005041078.1">
    <property type="protein sequence ID" value="ENSFCTP00005029092.1"/>
    <property type="gene ID" value="ENSFCTG00005014420.1"/>
</dbReference>
<reference evidence="1 2" key="1">
    <citation type="submission" date="2021-02" db="EMBL/GenBank/DDBJ databases">
        <title>Safari Cat Assemblies.</title>
        <authorList>
            <person name="Bredemeyer K.R."/>
            <person name="Murphy W.J."/>
        </authorList>
    </citation>
    <scope>NUCLEOTIDE SEQUENCE [LARGE SCALE GENOMIC DNA]</scope>
</reference>
<keyword evidence="2" id="KW-1185">Reference proteome</keyword>
<dbReference type="Proteomes" id="UP000823872">
    <property type="component" value="Chromosome A3"/>
</dbReference>
<reference evidence="1" key="2">
    <citation type="submission" date="2025-08" db="UniProtKB">
        <authorList>
            <consortium name="Ensembl"/>
        </authorList>
    </citation>
    <scope>IDENTIFICATION</scope>
    <source>
        <strain evidence="1">breed Abyssinian</strain>
    </source>
</reference>
<reference evidence="1" key="3">
    <citation type="submission" date="2025-09" db="UniProtKB">
        <authorList>
            <consortium name="Ensembl"/>
        </authorList>
    </citation>
    <scope>IDENTIFICATION</scope>
    <source>
        <strain evidence="1">breed Abyssinian</strain>
    </source>
</reference>
<sequence length="126" mass="14980">MQIKTIRRNHLTPVRMASIKKTRENKCWCSYGERGALCTVGGDCKLVQFIVWRILKRLKIDYHMIRQFHFWKYIQKETTVLIPKDLCFPVSTAAMTYNTKTWKQPTCPSVNEWIKKMELSQVDVPR</sequence>
<organism evidence="1 2">
    <name type="scientific">Felis catus</name>
    <name type="common">Cat</name>
    <name type="synonym">Felis silvestris catus</name>
    <dbReference type="NCBI Taxonomy" id="9685"/>
    <lineage>
        <taxon>Eukaryota</taxon>
        <taxon>Metazoa</taxon>
        <taxon>Chordata</taxon>
        <taxon>Craniata</taxon>
        <taxon>Vertebrata</taxon>
        <taxon>Euteleostomi</taxon>
        <taxon>Mammalia</taxon>
        <taxon>Eutheria</taxon>
        <taxon>Laurasiatheria</taxon>
        <taxon>Carnivora</taxon>
        <taxon>Feliformia</taxon>
        <taxon>Felidae</taxon>
        <taxon>Felinae</taxon>
        <taxon>Felis</taxon>
    </lineage>
</organism>
<evidence type="ECO:0000313" key="1">
    <source>
        <dbReference type="Ensembl" id="ENSFCTP00005029092.1"/>
    </source>
</evidence>